<feature type="transmembrane region" description="Helical" evidence="13">
    <location>
        <begin position="6"/>
        <end position="24"/>
    </location>
</feature>
<sequence length="1035" mass="114828">MLVPGIVGPYGLLVGSFLVVFLVIRRKWRNAVAKKEEIMRLVAMASDEAAMAEVEATSLYASVPLPPRPFQCAICYFPTTMRCSQCKAVRYCSGKCQIIHWRRGHKDECQSSIAMQFEERSDFSGGADSQYSNDFEIENESSILVIGDDAKVKPCGDGSSNSSGISDRSKKPLLDGSSPDLPGSMASINETGVQFECQPSIVTVPFEERRDFGGEVKSQYSNNFEIENKSKNLVIGYDAKVKPYGNGLSNGSGPSDRSKRPLLSGSSPDLLGTVASINETRVRILPPKECARLVEPVDSISCSNKLKNPEPSHSDEKIKSTSQFIKAKTVKPDDVQSVNLGSKKVAKGTGPAEKLTTDAAKPRNSSSNDGRDSSRLLDCKENRSFSDSASGDQPSSTIGGHFASTSKSAKSDGYHALPAKIGSSASLAQNGLKTSMRKVVQQFRASKQLKGNMTGHENEIAGRYKVIFPYELFIKLFSNEKMVLWPFGLTNCGNSCYANAVLQCLAFTRPLTSYFLQGLHSKTCKFLFMSPILLEPFWLMPFSLYISFLFIGRKEEWCFICEFENLILKAREGKSPLSPIRILSKIHKIGGHLGHGREEDAHEFLRYAVDTMQSVFLDEAGAKGPSAEETTLVGMTFGGYLGSKIKCLKCLGKSERCEQMMDLTVEIDGEIGTLEEALAQFTASEVLDRDNKYYCCRCKSYQKAKKKLTVLEAPNILTIVLKRFQSGNFEKLNKSVRFPEVLNMASYMNVTSDKSAVYNLYAVVVHLDIMNATFSGHYVCYVKNIQGKWFKIDDSTVESVELERVLLERAYMLFYARHSPRPPALRGSNMAPLVGKLKRRNLEAVPSSLSKPKSKSSTDSSALQQKLSRHSYSMTMNGPAGDSSLDPYDWRLNSMYKVPFADSSSSESSSLLSSSDASSCSNVSSKDSASTDDFTDYIFGEVGTNWYSRYGHSNFNSDLKGENDAWRRLQHRESISCSREDLEGEGSLSILYTDPSKNRRKSTSYIERCSSRENNLEQDFWGNPFDVKYGVPFRR</sequence>
<dbReference type="SUPFAM" id="SSF54001">
    <property type="entry name" value="Cysteine proteinases"/>
    <property type="match status" value="1"/>
</dbReference>
<comment type="caution">
    <text evidence="16">The sequence shown here is derived from an EMBL/GenBank/DDBJ whole genome shotgun (WGS) entry which is preliminary data.</text>
</comment>
<dbReference type="InterPro" id="IPR050164">
    <property type="entry name" value="Peptidase_C19"/>
</dbReference>
<dbReference type="PROSITE" id="PS00972">
    <property type="entry name" value="USP_1"/>
    <property type="match status" value="1"/>
</dbReference>
<comment type="similarity">
    <text evidence="2">Belongs to the peptidase C19 family.</text>
</comment>
<dbReference type="FunFam" id="6.10.140.2220:FF:000006">
    <property type="entry name" value="Ubiquitin carboxyl-terminal hydrolase 15"/>
    <property type="match status" value="1"/>
</dbReference>
<dbReference type="GO" id="GO:0016579">
    <property type="term" value="P:protein deubiquitination"/>
    <property type="evidence" value="ECO:0007669"/>
    <property type="project" value="InterPro"/>
</dbReference>
<protein>
    <recommendedName>
        <fullName evidence="3">ubiquitinyl hydrolase 1</fullName>
        <ecNumber evidence="3">3.4.19.12</ecNumber>
    </recommendedName>
</protein>
<dbReference type="GO" id="GO:0005634">
    <property type="term" value="C:nucleus"/>
    <property type="evidence" value="ECO:0007669"/>
    <property type="project" value="TreeGrafter"/>
</dbReference>
<gene>
    <name evidence="16" type="ORF">FEM48_Zijuj08G0146700</name>
</gene>
<keyword evidence="9" id="KW-0788">Thiol protease</keyword>
<reference evidence="16" key="1">
    <citation type="journal article" date="2021" name="Front. Plant Sci.">
        <title>Chromosome-Scale Genome Assembly for Chinese Sour Jujube and Insights Into Its Genome Evolution and Domestication Signature.</title>
        <authorList>
            <person name="Shen L.-Y."/>
            <person name="Luo H."/>
            <person name="Wang X.-L."/>
            <person name="Wang X.-M."/>
            <person name="Qiu X.-J."/>
            <person name="Liu H."/>
            <person name="Zhou S.-S."/>
            <person name="Jia K.-H."/>
            <person name="Nie S."/>
            <person name="Bao Y.-T."/>
            <person name="Zhang R.-G."/>
            <person name="Yun Q.-Z."/>
            <person name="Chai Y.-H."/>
            <person name="Lu J.-Y."/>
            <person name="Li Y."/>
            <person name="Zhao S.-W."/>
            <person name="Mao J.-F."/>
            <person name="Jia S.-G."/>
            <person name="Mao Y.-M."/>
        </authorList>
    </citation>
    <scope>NUCLEOTIDE SEQUENCE</scope>
    <source>
        <strain evidence="16">AT0</strain>
        <tissue evidence="16">Leaf</tissue>
    </source>
</reference>
<keyword evidence="10" id="KW-0862">Zinc</keyword>
<dbReference type="EC" id="3.4.19.12" evidence="3"/>
<name>A0A978UZP9_ZIZJJ</name>
<dbReference type="GO" id="GO:0004843">
    <property type="term" value="F:cysteine-type deubiquitinase activity"/>
    <property type="evidence" value="ECO:0007669"/>
    <property type="project" value="UniProtKB-EC"/>
</dbReference>
<evidence type="ECO:0000256" key="2">
    <source>
        <dbReference type="ARBA" id="ARBA00009085"/>
    </source>
</evidence>
<feature type="region of interest" description="Disordered" evidence="12">
    <location>
        <begin position="329"/>
        <end position="404"/>
    </location>
</feature>
<feature type="region of interest" description="Disordered" evidence="12">
    <location>
        <begin position="844"/>
        <end position="864"/>
    </location>
</feature>
<evidence type="ECO:0000256" key="7">
    <source>
        <dbReference type="ARBA" id="ARBA00022786"/>
    </source>
</evidence>
<evidence type="ECO:0000256" key="13">
    <source>
        <dbReference type="SAM" id="Phobius"/>
    </source>
</evidence>
<dbReference type="PANTHER" id="PTHR24006:SF690">
    <property type="entry name" value="UBIQUITIN CARBOXYL-TERMINAL HYDROLASE 17"/>
    <property type="match status" value="1"/>
</dbReference>
<dbReference type="InterPro" id="IPR018200">
    <property type="entry name" value="USP_CS"/>
</dbReference>
<feature type="domain" description="MYND-type" evidence="15">
    <location>
        <begin position="72"/>
        <end position="109"/>
    </location>
</feature>
<dbReference type="Gene3D" id="3.90.70.10">
    <property type="entry name" value="Cysteine proteinases"/>
    <property type="match status" value="1"/>
</dbReference>
<dbReference type="InterPro" id="IPR028889">
    <property type="entry name" value="USP"/>
</dbReference>
<feature type="compositionally biased region" description="Low complexity" evidence="12">
    <location>
        <begin position="261"/>
        <end position="271"/>
    </location>
</feature>
<keyword evidence="13" id="KW-1133">Transmembrane helix</keyword>
<dbReference type="EMBL" id="JAEACU010000008">
    <property type="protein sequence ID" value="KAH7520465.1"/>
    <property type="molecule type" value="Genomic_DNA"/>
</dbReference>
<accession>A0A978UZP9</accession>
<feature type="domain" description="USP" evidence="14">
    <location>
        <begin position="487"/>
        <end position="818"/>
    </location>
</feature>
<dbReference type="InterPro" id="IPR038765">
    <property type="entry name" value="Papain-like_cys_pep_sf"/>
</dbReference>
<feature type="compositionally biased region" description="Low complexity" evidence="12">
    <location>
        <begin position="156"/>
        <end position="166"/>
    </location>
</feature>
<keyword evidence="7" id="KW-0833">Ubl conjugation pathway</keyword>
<dbReference type="PROSITE" id="PS50865">
    <property type="entry name" value="ZF_MYND_2"/>
    <property type="match status" value="1"/>
</dbReference>
<evidence type="ECO:0000256" key="4">
    <source>
        <dbReference type="ARBA" id="ARBA00022670"/>
    </source>
</evidence>
<feature type="compositionally biased region" description="Basic and acidic residues" evidence="12">
    <location>
        <begin position="369"/>
        <end position="384"/>
    </location>
</feature>
<keyword evidence="13" id="KW-0812">Transmembrane</keyword>
<dbReference type="Pfam" id="PF00443">
    <property type="entry name" value="UCH"/>
    <property type="match status" value="1"/>
</dbReference>
<keyword evidence="8" id="KW-0378">Hydrolase</keyword>
<keyword evidence="4" id="KW-0645">Protease</keyword>
<proteinExistence type="inferred from homology"/>
<dbReference type="GO" id="GO:0005829">
    <property type="term" value="C:cytosol"/>
    <property type="evidence" value="ECO:0007669"/>
    <property type="project" value="TreeGrafter"/>
</dbReference>
<dbReference type="Proteomes" id="UP000813462">
    <property type="component" value="Unassembled WGS sequence"/>
</dbReference>
<organism evidence="16 17">
    <name type="scientific">Ziziphus jujuba var. spinosa</name>
    <dbReference type="NCBI Taxonomy" id="714518"/>
    <lineage>
        <taxon>Eukaryota</taxon>
        <taxon>Viridiplantae</taxon>
        <taxon>Streptophyta</taxon>
        <taxon>Embryophyta</taxon>
        <taxon>Tracheophyta</taxon>
        <taxon>Spermatophyta</taxon>
        <taxon>Magnoliopsida</taxon>
        <taxon>eudicotyledons</taxon>
        <taxon>Gunneridae</taxon>
        <taxon>Pentapetalae</taxon>
        <taxon>rosids</taxon>
        <taxon>fabids</taxon>
        <taxon>Rosales</taxon>
        <taxon>Rhamnaceae</taxon>
        <taxon>Paliureae</taxon>
        <taxon>Ziziphus</taxon>
    </lineage>
</organism>
<dbReference type="GO" id="GO:0008270">
    <property type="term" value="F:zinc ion binding"/>
    <property type="evidence" value="ECO:0007669"/>
    <property type="project" value="UniProtKB-KW"/>
</dbReference>
<evidence type="ECO:0000256" key="10">
    <source>
        <dbReference type="ARBA" id="ARBA00022833"/>
    </source>
</evidence>
<dbReference type="PANTHER" id="PTHR24006">
    <property type="entry name" value="UBIQUITIN CARBOXYL-TERMINAL HYDROLASE"/>
    <property type="match status" value="1"/>
</dbReference>
<evidence type="ECO:0000256" key="3">
    <source>
        <dbReference type="ARBA" id="ARBA00012759"/>
    </source>
</evidence>
<evidence type="ECO:0000256" key="6">
    <source>
        <dbReference type="ARBA" id="ARBA00022771"/>
    </source>
</evidence>
<evidence type="ECO:0000256" key="12">
    <source>
        <dbReference type="SAM" id="MobiDB-lite"/>
    </source>
</evidence>
<evidence type="ECO:0000256" key="1">
    <source>
        <dbReference type="ARBA" id="ARBA00000707"/>
    </source>
</evidence>
<feature type="region of interest" description="Disordered" evidence="12">
    <location>
        <begin position="246"/>
        <end position="271"/>
    </location>
</feature>
<evidence type="ECO:0000256" key="8">
    <source>
        <dbReference type="ARBA" id="ARBA00022801"/>
    </source>
</evidence>
<dbReference type="InterPro" id="IPR002893">
    <property type="entry name" value="Znf_MYND"/>
</dbReference>
<dbReference type="PROSITE" id="PS01360">
    <property type="entry name" value="ZF_MYND_1"/>
    <property type="match status" value="1"/>
</dbReference>
<evidence type="ECO:0000313" key="17">
    <source>
        <dbReference type="Proteomes" id="UP000813462"/>
    </source>
</evidence>
<comment type="catalytic activity">
    <reaction evidence="1">
        <text>Thiol-dependent hydrolysis of ester, thioester, amide, peptide and isopeptide bonds formed by the C-terminal Gly of ubiquitin (a 76-residue protein attached to proteins as an intracellular targeting signal).</text>
        <dbReference type="EC" id="3.4.19.12"/>
    </reaction>
</comment>
<dbReference type="SUPFAM" id="SSF144232">
    <property type="entry name" value="HIT/MYND zinc finger-like"/>
    <property type="match status" value="1"/>
</dbReference>
<dbReference type="PROSITE" id="PS50235">
    <property type="entry name" value="USP_3"/>
    <property type="match status" value="1"/>
</dbReference>
<dbReference type="Gene3D" id="6.10.140.2220">
    <property type="match status" value="1"/>
</dbReference>
<evidence type="ECO:0000259" key="14">
    <source>
        <dbReference type="PROSITE" id="PS50235"/>
    </source>
</evidence>
<evidence type="ECO:0000256" key="11">
    <source>
        <dbReference type="PROSITE-ProRule" id="PRU00134"/>
    </source>
</evidence>
<dbReference type="InterPro" id="IPR001394">
    <property type="entry name" value="Peptidase_C19_UCH"/>
</dbReference>
<feature type="compositionally biased region" description="Polar residues" evidence="12">
    <location>
        <begin position="385"/>
        <end position="404"/>
    </location>
</feature>
<keyword evidence="6 11" id="KW-0863">Zinc-finger</keyword>
<evidence type="ECO:0000259" key="15">
    <source>
        <dbReference type="PROSITE" id="PS50865"/>
    </source>
</evidence>
<feature type="region of interest" description="Disordered" evidence="12">
    <location>
        <begin position="154"/>
        <end position="187"/>
    </location>
</feature>
<dbReference type="FunFam" id="3.90.70.10:FF:000026">
    <property type="entry name" value="Ubiquitin carboxyl-terminal hydrolase 15"/>
    <property type="match status" value="1"/>
</dbReference>
<dbReference type="AlphaFoldDB" id="A0A978UZP9"/>
<dbReference type="GO" id="GO:0006508">
    <property type="term" value="P:proteolysis"/>
    <property type="evidence" value="ECO:0007669"/>
    <property type="project" value="UniProtKB-KW"/>
</dbReference>
<keyword evidence="5" id="KW-0479">Metal-binding</keyword>
<keyword evidence="13" id="KW-0472">Membrane</keyword>
<evidence type="ECO:0000313" key="16">
    <source>
        <dbReference type="EMBL" id="KAH7520465.1"/>
    </source>
</evidence>
<dbReference type="Pfam" id="PF01753">
    <property type="entry name" value="zf-MYND"/>
    <property type="match status" value="1"/>
</dbReference>
<evidence type="ECO:0000256" key="9">
    <source>
        <dbReference type="ARBA" id="ARBA00022807"/>
    </source>
</evidence>
<evidence type="ECO:0000256" key="5">
    <source>
        <dbReference type="ARBA" id="ARBA00022723"/>
    </source>
</evidence>
<feature type="compositionally biased region" description="Low complexity" evidence="12">
    <location>
        <begin position="847"/>
        <end position="861"/>
    </location>
</feature>